<dbReference type="CDD" id="cd22231">
    <property type="entry name" value="RHH_NikR_HicB-like"/>
    <property type="match status" value="1"/>
</dbReference>
<dbReference type="InterPro" id="IPR010985">
    <property type="entry name" value="Ribbon_hlx_hlx"/>
</dbReference>
<sequence length="92" mass="9829">MSASRSFSVTLTDDLANLVREKVAAGEYASASEVISDGLAALRERDRAVEDWLTARVGPAYDRMMQDPSAAIPADDLRRLLSEGSAGTEAGR</sequence>
<dbReference type="Proteomes" id="UP000441523">
    <property type="component" value="Unassembled WGS sequence"/>
</dbReference>
<dbReference type="Pfam" id="PF03693">
    <property type="entry name" value="ParD_antitoxin"/>
    <property type="match status" value="1"/>
</dbReference>
<dbReference type="Gene3D" id="6.10.10.120">
    <property type="entry name" value="Antitoxin ParD1-like"/>
    <property type="match status" value="1"/>
</dbReference>
<name>A0A6N6MRW8_9HYPH</name>
<accession>A0A6N6MRW8</accession>
<dbReference type="InterPro" id="IPR022789">
    <property type="entry name" value="ParD"/>
</dbReference>
<evidence type="ECO:0000313" key="2">
    <source>
        <dbReference type="EMBL" id="KAB1072085.1"/>
    </source>
</evidence>
<dbReference type="GO" id="GO:0006355">
    <property type="term" value="P:regulation of DNA-templated transcription"/>
    <property type="evidence" value="ECO:0007669"/>
    <property type="project" value="InterPro"/>
</dbReference>
<dbReference type="AlphaFoldDB" id="A0A6N6MRW8"/>
<gene>
    <name evidence="2" type="ORF">F6X51_16785</name>
</gene>
<evidence type="ECO:0000313" key="3">
    <source>
        <dbReference type="Proteomes" id="UP000441523"/>
    </source>
</evidence>
<proteinExistence type="predicted"/>
<dbReference type="EMBL" id="VZZJ01000015">
    <property type="protein sequence ID" value="KAB1072085.1"/>
    <property type="molecule type" value="Genomic_DNA"/>
</dbReference>
<evidence type="ECO:0000256" key="1">
    <source>
        <dbReference type="ARBA" id="ARBA00022649"/>
    </source>
</evidence>
<dbReference type="RefSeq" id="WP_150964830.1">
    <property type="nucleotide sequence ID" value="NZ_VZZJ01000015.1"/>
</dbReference>
<keyword evidence="1" id="KW-1277">Toxin-antitoxin system</keyword>
<dbReference type="SUPFAM" id="SSF47598">
    <property type="entry name" value="Ribbon-helix-helix"/>
    <property type="match status" value="1"/>
</dbReference>
<keyword evidence="3" id="KW-1185">Reference proteome</keyword>
<comment type="caution">
    <text evidence="2">The sequence shown here is derived from an EMBL/GenBank/DDBJ whole genome shotgun (WGS) entry which is preliminary data.</text>
</comment>
<reference evidence="2 3" key="1">
    <citation type="submission" date="2019-09" db="EMBL/GenBank/DDBJ databases">
        <title>YIM 132548 draft genome.</title>
        <authorList>
            <person name="Jiang L."/>
        </authorList>
    </citation>
    <scope>NUCLEOTIDE SEQUENCE [LARGE SCALE GENOMIC DNA]</scope>
    <source>
        <strain evidence="2 3">YIM 132548</strain>
    </source>
</reference>
<dbReference type="InterPro" id="IPR038296">
    <property type="entry name" value="ParD_sf"/>
</dbReference>
<organism evidence="2 3">
    <name type="scientific">Methylobacterium planeticum</name>
    <dbReference type="NCBI Taxonomy" id="2615211"/>
    <lineage>
        <taxon>Bacteria</taxon>
        <taxon>Pseudomonadati</taxon>
        <taxon>Pseudomonadota</taxon>
        <taxon>Alphaproteobacteria</taxon>
        <taxon>Hyphomicrobiales</taxon>
        <taxon>Methylobacteriaceae</taxon>
        <taxon>Methylobacterium</taxon>
    </lineage>
</organism>
<protein>
    <submittedName>
        <fullName evidence="2">Type II toxin-antitoxin system ParD family antitoxin</fullName>
    </submittedName>
</protein>